<dbReference type="EMBL" id="SGBD01000002">
    <property type="protein sequence ID" value="RZD14690.1"/>
    <property type="molecule type" value="Genomic_DNA"/>
</dbReference>
<name>A0A519BBN1_9DELT</name>
<evidence type="ECO:0000313" key="2">
    <source>
        <dbReference type="Proteomes" id="UP000320813"/>
    </source>
</evidence>
<accession>A0A519BBN1</accession>
<comment type="caution">
    <text evidence="1">The sequence shown here is derived from an EMBL/GenBank/DDBJ whole genome shotgun (WGS) entry which is preliminary data.</text>
</comment>
<dbReference type="InterPro" id="IPR007460">
    <property type="entry name" value="BrnT_toxin"/>
</dbReference>
<proteinExistence type="predicted"/>
<gene>
    <name evidence="1" type="ORF">EVJ47_05875</name>
</gene>
<reference evidence="1 2" key="1">
    <citation type="submission" date="2019-01" db="EMBL/GenBank/DDBJ databases">
        <title>Insights into ecological role of a new deltaproteobacterial order Candidatus Sinidesulfobacterales (Sva0485) by metagenomics and metatranscriptomics.</title>
        <authorList>
            <person name="Tan S."/>
            <person name="Liu J."/>
            <person name="Fang Y."/>
            <person name="Hedlund B.P."/>
            <person name="Lian Z.H."/>
            <person name="Huang L.Y."/>
            <person name="Li J.T."/>
            <person name="Huang L.N."/>
            <person name="Li W.J."/>
            <person name="Jiang H.C."/>
            <person name="Dong H.L."/>
            <person name="Shu W.S."/>
        </authorList>
    </citation>
    <scope>NUCLEOTIDE SEQUENCE [LARGE SCALE GENOMIC DNA]</scope>
    <source>
        <strain evidence="1">AP3</strain>
    </source>
</reference>
<protein>
    <submittedName>
        <fullName evidence="1">BrnT family toxin</fullName>
    </submittedName>
</protein>
<dbReference type="Gene3D" id="3.10.450.530">
    <property type="entry name" value="Ribonuclease toxin, BrnT, of type II toxin-antitoxin system"/>
    <property type="match status" value="1"/>
</dbReference>
<organism evidence="1 2">
    <name type="scientific">Candidatus Acidulodesulfobacterium ferriphilum</name>
    <dbReference type="NCBI Taxonomy" id="2597223"/>
    <lineage>
        <taxon>Bacteria</taxon>
        <taxon>Deltaproteobacteria</taxon>
        <taxon>Candidatus Acidulodesulfobacterales</taxon>
        <taxon>Candidatus Acidulodesulfobacterium</taxon>
    </lineage>
</organism>
<sequence>MNFEWDESKSNSNKIKHGIDFETAKNIFLDENRIEIIAPYPIENRFITIGKLNRKLWTVIFTIRGNAIRIISARRSRKKEVKLYEEKYFN</sequence>
<dbReference type="InterPro" id="IPR038573">
    <property type="entry name" value="BrnT_sf"/>
</dbReference>
<dbReference type="AlphaFoldDB" id="A0A519BBN1"/>
<evidence type="ECO:0000313" key="1">
    <source>
        <dbReference type="EMBL" id="RZD14690.1"/>
    </source>
</evidence>
<dbReference type="Pfam" id="PF04365">
    <property type="entry name" value="BrnT_toxin"/>
    <property type="match status" value="1"/>
</dbReference>
<dbReference type="Proteomes" id="UP000320813">
    <property type="component" value="Unassembled WGS sequence"/>
</dbReference>